<evidence type="ECO:0000256" key="1">
    <source>
        <dbReference type="ARBA" id="ARBA00022729"/>
    </source>
</evidence>
<keyword evidence="2" id="KW-0472">Membrane</keyword>
<evidence type="ECO:0000313" key="6">
    <source>
        <dbReference type="Proteomes" id="UP000294155"/>
    </source>
</evidence>
<dbReference type="InterPro" id="IPR037066">
    <property type="entry name" value="Plug_dom_sf"/>
</dbReference>
<organism evidence="5 6">
    <name type="scientific">Hymenobacter persicinus</name>
    <dbReference type="NCBI Taxonomy" id="2025506"/>
    <lineage>
        <taxon>Bacteria</taxon>
        <taxon>Pseudomonadati</taxon>
        <taxon>Bacteroidota</taxon>
        <taxon>Cytophagia</taxon>
        <taxon>Cytophagales</taxon>
        <taxon>Hymenobacteraceae</taxon>
        <taxon>Hymenobacter</taxon>
    </lineage>
</organism>
<evidence type="ECO:0000256" key="3">
    <source>
        <dbReference type="SAM" id="SignalP"/>
    </source>
</evidence>
<dbReference type="Proteomes" id="UP000294155">
    <property type="component" value="Unassembled WGS sequence"/>
</dbReference>
<dbReference type="PANTHER" id="PTHR30069">
    <property type="entry name" value="TONB-DEPENDENT OUTER MEMBRANE RECEPTOR"/>
    <property type="match status" value="1"/>
</dbReference>
<reference evidence="5 6" key="1">
    <citation type="submission" date="2019-02" db="EMBL/GenBank/DDBJ databases">
        <title>Bacterial novel species isolated from soil.</title>
        <authorList>
            <person name="Jung H.-Y."/>
        </authorList>
    </citation>
    <scope>NUCLEOTIDE SEQUENCE [LARGE SCALE GENOMIC DNA]</scope>
    <source>
        <strain evidence="5 6">1-3-3-3</strain>
    </source>
</reference>
<protein>
    <recommendedName>
        <fullName evidence="4">TonB-dependent receptor plug domain-containing protein</fullName>
    </recommendedName>
</protein>
<keyword evidence="2" id="KW-0812">Transmembrane</keyword>
<dbReference type="Gene3D" id="2.60.40.1930">
    <property type="match status" value="1"/>
</dbReference>
<dbReference type="GO" id="GO:0044718">
    <property type="term" value="P:siderophore transmembrane transport"/>
    <property type="evidence" value="ECO:0007669"/>
    <property type="project" value="TreeGrafter"/>
</dbReference>
<dbReference type="PROSITE" id="PS52016">
    <property type="entry name" value="TONB_DEPENDENT_REC_3"/>
    <property type="match status" value="1"/>
</dbReference>
<comment type="similarity">
    <text evidence="2">Belongs to the TonB-dependent receptor family.</text>
</comment>
<dbReference type="OrthoDB" id="679547at2"/>
<dbReference type="GO" id="GO:0015344">
    <property type="term" value="F:siderophore uptake transmembrane transporter activity"/>
    <property type="evidence" value="ECO:0007669"/>
    <property type="project" value="TreeGrafter"/>
</dbReference>
<comment type="subcellular location">
    <subcellularLocation>
        <location evidence="2">Cell outer membrane</location>
        <topology evidence="2">Multi-pass membrane protein</topology>
    </subcellularLocation>
</comment>
<dbReference type="Gene3D" id="2.170.130.10">
    <property type="entry name" value="TonB-dependent receptor, plug domain"/>
    <property type="match status" value="1"/>
</dbReference>
<keyword evidence="2" id="KW-0813">Transport</keyword>
<proteinExistence type="inferred from homology"/>
<name>A0A4Q5LC53_9BACT</name>
<evidence type="ECO:0000256" key="2">
    <source>
        <dbReference type="PROSITE-ProRule" id="PRU01360"/>
    </source>
</evidence>
<dbReference type="GO" id="GO:0009279">
    <property type="term" value="C:cell outer membrane"/>
    <property type="evidence" value="ECO:0007669"/>
    <property type="project" value="UniProtKB-SubCell"/>
</dbReference>
<comment type="caution">
    <text evidence="5">The sequence shown here is derived from an EMBL/GenBank/DDBJ whole genome shotgun (WGS) entry which is preliminary data.</text>
</comment>
<sequence>MKYLRFSGLLLAASVLLLAFRRPTPADDFVPRLLEQLTRFYATTFPEKVYLHLDKNTYAAGETLWFKAYLVEAGQHRPDTLSRVLYVDVLTPENQVLTQRMFRVAGSTAPGAIPLPLDLPQGAYTVRAYTSWMRNTAADYFFSRSITILATSSQAQPRTSPPLSGALDLQFFPEGGQLVTGLESTLAFKATGPDGRGLEVRGEIQDEQGAAVASFGSQHLGMGRLQFKPEAGRRYQAVVRFPAAQRGVYPLPAAQATGFTMRVLELGSVFQIAIQRRLGADAADRAEPITVVAHVRGQPAYVGQGQMSDANTFVARVPKDRFAAGVAHFTLFDGQHRPRCERLAFVSTDPGLRLTLQPDKAAYAPREKVTLRLAAADETGRPVAGQFSLAVNHAGLVPLDSGATDIRTYLLLEADLRGRVEAPGFYFKDRRPATAQALDNLLLTQGWRRFTWPDLLAGQFGKYPFPLEYALSVSGQVLGAKDAPAAGAPVTLFRFGRQQDISQTTTDSTGRFLFSNFDGRDTARFLVQVKPGKGLRNPTILLDRLRPDLVPLPLRPLSPNAEEQAAYLQSSRRQQAVERQFQVDGNSILLGNVTVQGTKVVVPDARRIYQHADAVIKTADIPAAGSYANVLQLLQGRVAGVSITGPPSDMHAMIRGATSFTGSNEAVYLVDGIPVDASLVNSLPVQEVESVEVLKGASAAIFGSRGAGGVIAILTKRGSPGYDKTKEPAARGLLTYALPGFEPAREFYMPKYGGKTTPPTDHRRATLYWNPDLRTDAAGQATVSFYASDETGPFRLTVEGISPAGQPGRGTAQVQVGR</sequence>
<dbReference type="InterPro" id="IPR012910">
    <property type="entry name" value="Plug_dom"/>
</dbReference>
<evidence type="ECO:0000313" key="5">
    <source>
        <dbReference type="EMBL" id="RYU80267.1"/>
    </source>
</evidence>
<keyword evidence="2" id="KW-0998">Cell outer membrane</keyword>
<dbReference type="Pfam" id="PF07715">
    <property type="entry name" value="Plug"/>
    <property type="match status" value="1"/>
</dbReference>
<dbReference type="InterPro" id="IPR039426">
    <property type="entry name" value="TonB-dep_rcpt-like"/>
</dbReference>
<dbReference type="SUPFAM" id="SSF56935">
    <property type="entry name" value="Porins"/>
    <property type="match status" value="1"/>
</dbReference>
<dbReference type="RefSeq" id="WP_129920765.1">
    <property type="nucleotide sequence ID" value="NZ_SEWE01000014.1"/>
</dbReference>
<dbReference type="EMBL" id="SEWE01000014">
    <property type="protein sequence ID" value="RYU80267.1"/>
    <property type="molecule type" value="Genomic_DNA"/>
</dbReference>
<gene>
    <name evidence="5" type="ORF">EWM57_08770</name>
</gene>
<keyword evidence="2" id="KW-1134">Transmembrane beta strand</keyword>
<feature type="chain" id="PRO_5020947606" description="TonB-dependent receptor plug domain-containing protein" evidence="3">
    <location>
        <begin position="27"/>
        <end position="818"/>
    </location>
</feature>
<dbReference type="AlphaFoldDB" id="A0A4Q5LC53"/>
<keyword evidence="6" id="KW-1185">Reference proteome</keyword>
<keyword evidence="1 3" id="KW-0732">Signal</keyword>
<dbReference type="PANTHER" id="PTHR30069:SF29">
    <property type="entry name" value="HEMOGLOBIN AND HEMOGLOBIN-HAPTOGLOBIN-BINDING PROTEIN 1-RELATED"/>
    <property type="match status" value="1"/>
</dbReference>
<accession>A0A4Q5LC53</accession>
<feature type="signal peptide" evidence="3">
    <location>
        <begin position="1"/>
        <end position="26"/>
    </location>
</feature>
<evidence type="ECO:0000259" key="4">
    <source>
        <dbReference type="Pfam" id="PF07715"/>
    </source>
</evidence>
<feature type="domain" description="TonB-dependent receptor plug" evidence="4">
    <location>
        <begin position="614"/>
        <end position="710"/>
    </location>
</feature>